<feature type="region of interest" description="Disordered" evidence="2">
    <location>
        <begin position="1"/>
        <end position="37"/>
    </location>
</feature>
<evidence type="ECO:0000313" key="5">
    <source>
        <dbReference type="Proteomes" id="UP000237000"/>
    </source>
</evidence>
<dbReference type="PROSITE" id="PS50089">
    <property type="entry name" value="ZF_RING_2"/>
    <property type="match status" value="1"/>
</dbReference>
<evidence type="ECO:0000256" key="2">
    <source>
        <dbReference type="SAM" id="MobiDB-lite"/>
    </source>
</evidence>
<dbReference type="GO" id="GO:0016301">
    <property type="term" value="F:kinase activity"/>
    <property type="evidence" value="ECO:0007669"/>
    <property type="project" value="UniProtKB-KW"/>
</dbReference>
<dbReference type="InParanoid" id="A0A2P5ACH5"/>
<dbReference type="Pfam" id="PF13920">
    <property type="entry name" value="zf-C3HC4_3"/>
    <property type="match status" value="1"/>
</dbReference>
<name>A0A2P5ACH5_TREOI</name>
<dbReference type="PANTHER" id="PTHR45751">
    <property type="entry name" value="COPINE FAMILY PROTEIN 1"/>
    <property type="match status" value="1"/>
</dbReference>
<evidence type="ECO:0000259" key="3">
    <source>
        <dbReference type="PROSITE" id="PS50089"/>
    </source>
</evidence>
<reference evidence="5" key="1">
    <citation type="submission" date="2016-06" db="EMBL/GenBank/DDBJ databases">
        <title>Parallel loss of symbiosis genes in relatives of nitrogen-fixing non-legume Parasponia.</title>
        <authorList>
            <person name="Van Velzen R."/>
            <person name="Holmer R."/>
            <person name="Bu F."/>
            <person name="Rutten L."/>
            <person name="Van Zeijl A."/>
            <person name="Liu W."/>
            <person name="Santuari L."/>
            <person name="Cao Q."/>
            <person name="Sharma T."/>
            <person name="Shen D."/>
            <person name="Roswanjaya Y."/>
            <person name="Wardhani T."/>
            <person name="Kalhor M.S."/>
            <person name="Jansen J."/>
            <person name="Van den Hoogen J."/>
            <person name="Gungor B."/>
            <person name="Hartog M."/>
            <person name="Hontelez J."/>
            <person name="Verver J."/>
            <person name="Yang W.-C."/>
            <person name="Schijlen E."/>
            <person name="Repin R."/>
            <person name="Schilthuizen M."/>
            <person name="Schranz E."/>
            <person name="Heidstra R."/>
            <person name="Miyata K."/>
            <person name="Fedorova E."/>
            <person name="Kohlen W."/>
            <person name="Bisseling T."/>
            <person name="Smit S."/>
            <person name="Geurts R."/>
        </authorList>
    </citation>
    <scope>NUCLEOTIDE SEQUENCE [LARGE SCALE GENOMIC DNA]</scope>
    <source>
        <strain evidence="5">cv. RG33-2</strain>
    </source>
</reference>
<dbReference type="Proteomes" id="UP000237000">
    <property type="component" value="Unassembled WGS sequence"/>
</dbReference>
<dbReference type="SMART" id="SM00327">
    <property type="entry name" value="VWA"/>
    <property type="match status" value="1"/>
</dbReference>
<keyword evidence="1" id="KW-0863">Zinc-finger</keyword>
<evidence type="ECO:0000256" key="1">
    <source>
        <dbReference type="PROSITE-ProRule" id="PRU00175"/>
    </source>
</evidence>
<keyword evidence="4" id="KW-0808">Transferase</keyword>
<dbReference type="PANTHER" id="PTHR45751:SF29">
    <property type="entry name" value="E3 UBIQUITIN-PROTEIN LIGASE RGLG2"/>
    <property type="match status" value="1"/>
</dbReference>
<dbReference type="Pfam" id="PF07002">
    <property type="entry name" value="Copine"/>
    <property type="match status" value="1"/>
</dbReference>
<dbReference type="InterPro" id="IPR052079">
    <property type="entry name" value="E3_ligase/Copine_domain"/>
</dbReference>
<feature type="compositionally biased region" description="Polar residues" evidence="2">
    <location>
        <begin position="18"/>
        <end position="34"/>
    </location>
</feature>
<dbReference type="EMBL" id="JXTC01000950">
    <property type="protein sequence ID" value="PON34238.1"/>
    <property type="molecule type" value="Genomic_DNA"/>
</dbReference>
<dbReference type="SMART" id="SM00184">
    <property type="entry name" value="RING"/>
    <property type="match status" value="2"/>
</dbReference>
<dbReference type="GO" id="GO:0005634">
    <property type="term" value="C:nucleus"/>
    <property type="evidence" value="ECO:0007669"/>
    <property type="project" value="TreeGrafter"/>
</dbReference>
<feature type="domain" description="RING-type" evidence="3">
    <location>
        <begin position="343"/>
        <end position="376"/>
    </location>
</feature>
<dbReference type="InterPro" id="IPR010734">
    <property type="entry name" value="Copine_C"/>
</dbReference>
<sequence length="448" mass="49561">MAGPLNSDSSFSSENENPQLSYGQGSQSNTSQLSYGGGHAAFGRRSDIRYSRIADDYYYLKEVSEALANSGLESANLIVGIDFTRSNEWTGATSFNGKSLHHTGDTLNPYEQAVSIIGKTLAPFRKDNLIPCFGFGDETTRDRHVFSFYPDERSCNGFEEVLSRYKEIFPHLQLAGPTSFAPIVEMAMTIVEQSGRKYHVLVIIADGEVHGPQEQKTIDAIVKASEFPLSIILVGVGDGPWDWMQEFGDRFPARVFDNFQFVNLTEIMSLNVAASRKVTEFSLAALMKIPSQYKATIGLKMNQAAVKAPKRIPLLPPVYDALYETSVSSPPLYPSTTWDNQACPICLTEAKNMAFGCGHLTCCECGKDLRTCPMCRSPISKRIILFHSTNENQSHDCDLIVFSQLCPTCPNPKDMAFDCGHQTCCECGGLLEQCPVCFMAINSRIKLY</sequence>
<protein>
    <submittedName>
        <fullName evidence="4">Cdk-activating kinase assembly factor</fullName>
    </submittedName>
</protein>
<keyword evidence="1" id="KW-0479">Metal-binding</keyword>
<dbReference type="GO" id="GO:0004842">
    <property type="term" value="F:ubiquitin-protein transferase activity"/>
    <property type="evidence" value="ECO:0007669"/>
    <property type="project" value="TreeGrafter"/>
</dbReference>
<keyword evidence="1" id="KW-0862">Zinc</keyword>
<dbReference type="AlphaFoldDB" id="A0A2P5ACH5"/>
<proteinExistence type="predicted"/>
<dbReference type="InterPro" id="IPR013083">
    <property type="entry name" value="Znf_RING/FYVE/PHD"/>
</dbReference>
<keyword evidence="4" id="KW-0418">Kinase</keyword>
<accession>A0A2P5ACH5</accession>
<keyword evidence="5" id="KW-1185">Reference proteome</keyword>
<dbReference type="InterPro" id="IPR002035">
    <property type="entry name" value="VWF_A"/>
</dbReference>
<evidence type="ECO:0000313" key="4">
    <source>
        <dbReference type="EMBL" id="PON34238.1"/>
    </source>
</evidence>
<dbReference type="Gene3D" id="3.30.40.10">
    <property type="entry name" value="Zinc/RING finger domain, C3HC4 (zinc finger)"/>
    <property type="match status" value="1"/>
</dbReference>
<organism evidence="4 5">
    <name type="scientific">Trema orientale</name>
    <name type="common">Charcoal tree</name>
    <name type="synonym">Celtis orientalis</name>
    <dbReference type="NCBI Taxonomy" id="63057"/>
    <lineage>
        <taxon>Eukaryota</taxon>
        <taxon>Viridiplantae</taxon>
        <taxon>Streptophyta</taxon>
        <taxon>Embryophyta</taxon>
        <taxon>Tracheophyta</taxon>
        <taxon>Spermatophyta</taxon>
        <taxon>Magnoliopsida</taxon>
        <taxon>eudicotyledons</taxon>
        <taxon>Gunneridae</taxon>
        <taxon>Pentapetalae</taxon>
        <taxon>rosids</taxon>
        <taxon>fabids</taxon>
        <taxon>Rosales</taxon>
        <taxon>Cannabaceae</taxon>
        <taxon>Trema</taxon>
    </lineage>
</organism>
<dbReference type="SUPFAM" id="SSF53300">
    <property type="entry name" value="vWA-like"/>
    <property type="match status" value="1"/>
</dbReference>
<dbReference type="InterPro" id="IPR036465">
    <property type="entry name" value="vWFA_dom_sf"/>
</dbReference>
<comment type="caution">
    <text evidence="4">The sequence shown here is derived from an EMBL/GenBank/DDBJ whole genome shotgun (WGS) entry which is preliminary data.</text>
</comment>
<dbReference type="InterPro" id="IPR001841">
    <property type="entry name" value="Znf_RING"/>
</dbReference>
<dbReference type="SUPFAM" id="SSF57850">
    <property type="entry name" value="RING/U-box"/>
    <property type="match status" value="1"/>
</dbReference>
<dbReference type="GO" id="GO:0008270">
    <property type="term" value="F:zinc ion binding"/>
    <property type="evidence" value="ECO:0007669"/>
    <property type="project" value="UniProtKB-KW"/>
</dbReference>
<dbReference type="OrthoDB" id="5855668at2759"/>
<dbReference type="GO" id="GO:0016567">
    <property type="term" value="P:protein ubiquitination"/>
    <property type="evidence" value="ECO:0007669"/>
    <property type="project" value="TreeGrafter"/>
</dbReference>
<gene>
    <name evidence="4" type="ORF">TorRG33x02_353710</name>
</gene>
<feature type="compositionally biased region" description="Low complexity" evidence="2">
    <location>
        <begin position="1"/>
        <end position="17"/>
    </location>
</feature>